<dbReference type="InterPro" id="IPR016039">
    <property type="entry name" value="Thiolase-like"/>
</dbReference>
<sequence>MAFLEVKKVKIAGISACVPSGVEETFDYDLLPREMLEKYVESVGVLKKHRAKEDQCTSDLCCESAEKLITDLQWDKSEIDLLVFASHTGDYKLPSTSCTLQHRLGLPTDIMAFDINHGCSGYLYGLSIIGNLMSTGSFKKGLLLVGNTQSKNVSYYDQSTYLIFGDAGTVTALEYQPDNYDLMKFHFLTDGSEFSSVYIPEGGYRHPITPDSFVMEEDEEGIKRNKTHLRMNGTDVFSFANSYMPKSIGALMNHYDINKDDIDFLVMHQANKFLCEKIRKKIKIPAEKTPYTFPDYGNTSGGSIPLTMTLKLNQPLAKEKLKLLMSTIGGGFSVASAYIETQGDIHCSDLVYL</sequence>
<dbReference type="PANTHER" id="PTHR34069">
    <property type="entry name" value="3-OXOACYL-[ACYL-CARRIER-PROTEIN] SYNTHASE 3"/>
    <property type="match status" value="1"/>
</dbReference>
<gene>
    <name evidence="5" type="ORF">BA92_02105</name>
</gene>
<dbReference type="InterPro" id="IPR013751">
    <property type="entry name" value="ACP_syn_III_N"/>
</dbReference>
<dbReference type="RefSeq" id="WP_041504791.1">
    <property type="nucleotide sequence ID" value="NZ_JPIU01000025.1"/>
</dbReference>
<proteinExistence type="predicted"/>
<evidence type="ECO:0000256" key="1">
    <source>
        <dbReference type="ARBA" id="ARBA00022679"/>
    </source>
</evidence>
<keyword evidence="2" id="KW-0012">Acyltransferase</keyword>
<dbReference type="GO" id="GO:0044550">
    <property type="term" value="P:secondary metabolite biosynthetic process"/>
    <property type="evidence" value="ECO:0007669"/>
    <property type="project" value="TreeGrafter"/>
</dbReference>
<evidence type="ECO:0000313" key="6">
    <source>
        <dbReference type="Proteomes" id="UP000031980"/>
    </source>
</evidence>
<accession>A0A0C3RK02</accession>
<dbReference type="Proteomes" id="UP000031980">
    <property type="component" value="Unassembled WGS sequence"/>
</dbReference>
<evidence type="ECO:0000256" key="2">
    <source>
        <dbReference type="ARBA" id="ARBA00023315"/>
    </source>
</evidence>
<evidence type="ECO:0000259" key="4">
    <source>
        <dbReference type="Pfam" id="PF08545"/>
    </source>
</evidence>
<reference evidence="5 6" key="1">
    <citation type="submission" date="2014-07" db="EMBL/GenBank/DDBJ databases">
        <title>Porphyromonadaceae bacterium OUH 308042 = ATCC BAA-2681 = DSM 28342 draft genome.</title>
        <authorList>
            <person name="Sydenham T.V."/>
            <person name="Hasman H."/>
            <person name="Justensen U.S."/>
        </authorList>
    </citation>
    <scope>NUCLEOTIDE SEQUENCE [LARGE SCALE GENOMIC DNA]</scope>
    <source>
        <strain evidence="5 6">OUH 308042</strain>
    </source>
</reference>
<dbReference type="GO" id="GO:0004315">
    <property type="term" value="F:3-oxoacyl-[acyl-carrier-protein] synthase activity"/>
    <property type="evidence" value="ECO:0007669"/>
    <property type="project" value="InterPro"/>
</dbReference>
<feature type="domain" description="Beta-ketoacyl-[acyl-carrier-protein] synthase III C-terminal" evidence="3">
    <location>
        <begin position="256"/>
        <end position="340"/>
    </location>
</feature>
<dbReference type="EMBL" id="JPIU01000025">
    <property type="protein sequence ID" value="KIO46679.1"/>
    <property type="molecule type" value="Genomic_DNA"/>
</dbReference>
<dbReference type="Pfam" id="PF08545">
    <property type="entry name" value="ACP_syn_III"/>
    <property type="match status" value="1"/>
</dbReference>
<keyword evidence="6" id="KW-1185">Reference proteome</keyword>
<dbReference type="GO" id="GO:0006633">
    <property type="term" value="P:fatty acid biosynthetic process"/>
    <property type="evidence" value="ECO:0007669"/>
    <property type="project" value="InterPro"/>
</dbReference>
<evidence type="ECO:0000259" key="3">
    <source>
        <dbReference type="Pfam" id="PF08541"/>
    </source>
</evidence>
<comment type="caution">
    <text evidence="5">The sequence shown here is derived from an EMBL/GenBank/DDBJ whole genome shotgun (WGS) entry which is preliminary data.</text>
</comment>
<evidence type="ECO:0000313" key="5">
    <source>
        <dbReference type="EMBL" id="KIO46679.1"/>
    </source>
</evidence>
<dbReference type="InterPro" id="IPR013747">
    <property type="entry name" value="ACP_syn_III_C"/>
</dbReference>
<name>A0A0C3RK02_9PORP</name>
<organism evidence="5 6">
    <name type="scientific">Sanguibacteroides justesenii</name>
    <dbReference type="NCBI Taxonomy" id="1547597"/>
    <lineage>
        <taxon>Bacteria</taxon>
        <taxon>Pseudomonadati</taxon>
        <taxon>Bacteroidota</taxon>
        <taxon>Bacteroidia</taxon>
        <taxon>Bacteroidales</taxon>
        <taxon>Porphyromonadaceae</taxon>
        <taxon>Sanguibacteroides</taxon>
    </lineage>
</organism>
<dbReference type="Pfam" id="PF08541">
    <property type="entry name" value="ACP_syn_III_C"/>
    <property type="match status" value="1"/>
</dbReference>
<feature type="domain" description="Beta-ketoacyl-[acyl-carrier-protein] synthase III N-terminal" evidence="4">
    <location>
        <begin position="113"/>
        <end position="191"/>
    </location>
</feature>
<keyword evidence="1" id="KW-0808">Transferase</keyword>
<dbReference type="Gene3D" id="3.40.47.10">
    <property type="match status" value="1"/>
</dbReference>
<dbReference type="CDD" id="cd00830">
    <property type="entry name" value="KAS_III"/>
    <property type="match status" value="1"/>
</dbReference>
<evidence type="ECO:0008006" key="7">
    <source>
        <dbReference type="Google" id="ProtNLM"/>
    </source>
</evidence>
<protein>
    <recommendedName>
        <fullName evidence="7">Ketoacyl-ACP synthase III</fullName>
    </recommendedName>
</protein>
<dbReference type="SUPFAM" id="SSF53901">
    <property type="entry name" value="Thiolase-like"/>
    <property type="match status" value="1"/>
</dbReference>
<dbReference type="AlphaFoldDB" id="A0A0C3RK02"/>
<dbReference type="PANTHER" id="PTHR34069:SF2">
    <property type="entry name" value="BETA-KETOACYL-[ACYL-CARRIER-PROTEIN] SYNTHASE III"/>
    <property type="match status" value="1"/>
</dbReference>